<evidence type="ECO:0000256" key="7">
    <source>
        <dbReference type="PIRSR" id="PIRSR016502-1"/>
    </source>
</evidence>
<gene>
    <name evidence="9" type="ORF">H6H00_29895</name>
</gene>
<protein>
    <submittedName>
        <fullName evidence="9">Urea transporter</fullName>
    </submittedName>
</protein>
<feature type="transmembrane region" description="Helical" evidence="8">
    <location>
        <begin position="207"/>
        <end position="228"/>
    </location>
</feature>
<feature type="transmembrane region" description="Helical" evidence="8">
    <location>
        <begin position="235"/>
        <end position="259"/>
    </location>
</feature>
<dbReference type="KEGG" id="ppel:H6H00_29895"/>
<proteinExistence type="inferred from homology"/>
<dbReference type="Proteomes" id="UP000515728">
    <property type="component" value="Chromosome"/>
</dbReference>
<organism evidence="9 10">
    <name type="scientific">Pseudonocardia petroleophila</name>
    <dbReference type="NCBI Taxonomy" id="37331"/>
    <lineage>
        <taxon>Bacteria</taxon>
        <taxon>Bacillati</taxon>
        <taxon>Actinomycetota</taxon>
        <taxon>Actinomycetes</taxon>
        <taxon>Pseudonocardiales</taxon>
        <taxon>Pseudonocardiaceae</taxon>
        <taxon>Pseudonocardia</taxon>
    </lineage>
</organism>
<dbReference type="GO" id="GO:0015204">
    <property type="term" value="F:urea transmembrane transporter activity"/>
    <property type="evidence" value="ECO:0007669"/>
    <property type="project" value="InterPro"/>
</dbReference>
<feature type="transmembrane region" description="Helical" evidence="8">
    <location>
        <begin position="312"/>
        <end position="329"/>
    </location>
</feature>
<dbReference type="RefSeq" id="WP_185718954.1">
    <property type="nucleotide sequence ID" value="NZ_BAAAWI010000001.1"/>
</dbReference>
<name>A0A7G7MHE3_9PSEU</name>
<evidence type="ECO:0000313" key="9">
    <source>
        <dbReference type="EMBL" id="QNG52204.1"/>
    </source>
</evidence>
<feature type="transmembrane region" description="Helical" evidence="8">
    <location>
        <begin position="265"/>
        <end position="281"/>
    </location>
</feature>
<comment type="similarity">
    <text evidence="2">Belongs to the urea transporter family.</text>
</comment>
<comment type="subcellular location">
    <subcellularLocation>
        <location evidence="1">Cell membrane</location>
        <topology evidence="1">Multi-pass membrane protein</topology>
    </subcellularLocation>
</comment>
<evidence type="ECO:0000256" key="5">
    <source>
        <dbReference type="ARBA" id="ARBA00022989"/>
    </source>
</evidence>
<keyword evidence="5 8" id="KW-1133">Transmembrane helix</keyword>
<dbReference type="PANTHER" id="PTHR10464">
    <property type="entry name" value="UREA TRANSPORTER"/>
    <property type="match status" value="1"/>
</dbReference>
<accession>A0A7G7MHE3</accession>
<keyword evidence="3" id="KW-1003">Cell membrane</keyword>
<feature type="site" description="Important for channel permeability" evidence="7">
    <location>
        <position position="316"/>
    </location>
</feature>
<evidence type="ECO:0000256" key="3">
    <source>
        <dbReference type="ARBA" id="ARBA00022475"/>
    </source>
</evidence>
<dbReference type="PIRSF" id="PIRSF016502">
    <property type="entry name" value="Urea_transporter"/>
    <property type="match status" value="1"/>
</dbReference>
<reference evidence="9 10" key="1">
    <citation type="submission" date="2020-08" db="EMBL/GenBank/DDBJ databases">
        <authorList>
            <person name="Mo P."/>
        </authorList>
    </citation>
    <scope>NUCLEOTIDE SEQUENCE [LARGE SCALE GENOMIC DNA]</scope>
    <source>
        <strain evidence="9 10">CGMCC 4.1532</strain>
    </source>
</reference>
<keyword evidence="10" id="KW-1185">Reference proteome</keyword>
<evidence type="ECO:0000313" key="10">
    <source>
        <dbReference type="Proteomes" id="UP000515728"/>
    </source>
</evidence>
<evidence type="ECO:0000256" key="2">
    <source>
        <dbReference type="ARBA" id="ARBA00005914"/>
    </source>
</evidence>
<feature type="transmembrane region" description="Helical" evidence="8">
    <location>
        <begin position="113"/>
        <end position="136"/>
    </location>
</feature>
<keyword evidence="4 8" id="KW-0812">Transmembrane</keyword>
<keyword evidence="6 8" id="KW-0472">Membrane</keyword>
<dbReference type="Gene3D" id="1.10.3430.10">
    <property type="entry name" value="Ammonium transporter AmtB like domains"/>
    <property type="match status" value="1"/>
</dbReference>
<dbReference type="Pfam" id="PF03253">
    <property type="entry name" value="UT"/>
    <property type="match status" value="1"/>
</dbReference>
<evidence type="ECO:0000256" key="6">
    <source>
        <dbReference type="ARBA" id="ARBA00023136"/>
    </source>
</evidence>
<dbReference type="PANTHER" id="PTHR10464:SF4">
    <property type="entry name" value="UREA TRANSPORTER"/>
    <property type="match status" value="1"/>
</dbReference>
<feature type="transmembrane region" description="Helical" evidence="8">
    <location>
        <begin position="143"/>
        <end position="160"/>
    </location>
</feature>
<dbReference type="AlphaFoldDB" id="A0A7G7MHE3"/>
<dbReference type="InterPro" id="IPR029020">
    <property type="entry name" value="Ammonium/urea_transptr"/>
</dbReference>
<dbReference type="GO" id="GO:0005886">
    <property type="term" value="C:plasma membrane"/>
    <property type="evidence" value="ECO:0007669"/>
    <property type="project" value="UniProtKB-SubCell"/>
</dbReference>
<dbReference type="InterPro" id="IPR004937">
    <property type="entry name" value="Urea_transporter"/>
</dbReference>
<sequence length="361" mass="37166">MTGWVDGTAPLLQERLGALAPLAFVESCLRGVGQVMFMNNPITGLLVLVAAWIHDPWLGFGGTVGVAVSTLVAIVMGFDAGAVRAGLFGFNGVLCGLALATFLAPPWDGVSTVWIVVVSAGSSLAMAGLAALFSIWGVPPFTLAFNISVLLFLVTGLNVARGNLGELVSPASPTVAGPSVSTVLRESADTAGSTDAVAVLNAVFRGIAQLFFVNSILGGVIILVAIAVCSRIAALFAVLGSAVGMLVGMALGADGVAIYNGLWGFNSYDACLAIAGVFYVLTWRSAVLGLACAAYTALLFGAIGAFLGPWGLPAMTLPFCFGVLTFVMLRDAAPRRFTWVPPGEITTPEEHLRRAGEAVRS</sequence>
<feature type="transmembrane region" description="Helical" evidence="8">
    <location>
        <begin position="85"/>
        <end position="107"/>
    </location>
</feature>
<feature type="transmembrane region" description="Helical" evidence="8">
    <location>
        <begin position="59"/>
        <end position="78"/>
    </location>
</feature>
<feature type="transmembrane region" description="Helical" evidence="8">
    <location>
        <begin position="288"/>
        <end position="306"/>
    </location>
</feature>
<evidence type="ECO:0000256" key="1">
    <source>
        <dbReference type="ARBA" id="ARBA00004651"/>
    </source>
</evidence>
<evidence type="ECO:0000256" key="8">
    <source>
        <dbReference type="SAM" id="Phobius"/>
    </source>
</evidence>
<dbReference type="EMBL" id="CP060131">
    <property type="protein sequence ID" value="QNG52204.1"/>
    <property type="molecule type" value="Genomic_DNA"/>
</dbReference>
<evidence type="ECO:0000256" key="4">
    <source>
        <dbReference type="ARBA" id="ARBA00022692"/>
    </source>
</evidence>